<organism evidence="5 6">
    <name type="scientific">Seriola dumerili</name>
    <name type="common">Greater amberjack</name>
    <name type="synonym">Caranx dumerili</name>
    <dbReference type="NCBI Taxonomy" id="41447"/>
    <lineage>
        <taxon>Eukaryota</taxon>
        <taxon>Metazoa</taxon>
        <taxon>Chordata</taxon>
        <taxon>Craniata</taxon>
        <taxon>Vertebrata</taxon>
        <taxon>Euteleostomi</taxon>
        <taxon>Actinopterygii</taxon>
        <taxon>Neopterygii</taxon>
        <taxon>Teleostei</taxon>
        <taxon>Neoteleostei</taxon>
        <taxon>Acanthomorphata</taxon>
        <taxon>Carangaria</taxon>
        <taxon>Carangiformes</taxon>
        <taxon>Carangidae</taxon>
        <taxon>Seriola</taxon>
    </lineage>
</organism>
<dbReference type="Pfam" id="PF13374">
    <property type="entry name" value="TPR_10"/>
    <property type="match status" value="1"/>
</dbReference>
<evidence type="ECO:0000256" key="1">
    <source>
        <dbReference type="ARBA" id="ARBA00022490"/>
    </source>
</evidence>
<dbReference type="InterPro" id="IPR025697">
    <property type="entry name" value="CLU_dom"/>
</dbReference>
<comment type="subcellular location">
    <subcellularLocation>
        <location evidence="2">Cytoplasm</location>
    </subcellularLocation>
    <subcellularLocation>
        <location evidence="2">Cytoplasmic granule</location>
    </subcellularLocation>
</comment>
<dbReference type="SUPFAM" id="SSF48452">
    <property type="entry name" value="TPR-like"/>
    <property type="match status" value="2"/>
</dbReference>
<dbReference type="Pfam" id="PF12807">
    <property type="entry name" value="eIF3_p135"/>
    <property type="match status" value="1"/>
</dbReference>
<dbReference type="GO" id="GO:0003729">
    <property type="term" value="F:mRNA binding"/>
    <property type="evidence" value="ECO:0007669"/>
    <property type="project" value="TreeGrafter"/>
</dbReference>
<reference evidence="5" key="2">
    <citation type="submission" date="2025-09" db="UniProtKB">
        <authorList>
            <consortium name="Ensembl"/>
        </authorList>
    </citation>
    <scope>IDENTIFICATION</scope>
</reference>
<feature type="region of interest" description="Disordered" evidence="3">
    <location>
        <begin position="1134"/>
        <end position="1156"/>
    </location>
</feature>
<evidence type="ECO:0000259" key="4">
    <source>
        <dbReference type="PROSITE" id="PS51823"/>
    </source>
</evidence>
<feature type="compositionally biased region" description="Basic and acidic residues" evidence="3">
    <location>
        <begin position="446"/>
        <end position="461"/>
    </location>
</feature>
<dbReference type="HAMAP" id="MF_03013">
    <property type="entry name" value="CLU"/>
    <property type="match status" value="1"/>
</dbReference>
<feature type="region of interest" description="Disordered" evidence="3">
    <location>
        <begin position="26"/>
        <end position="60"/>
    </location>
</feature>
<feature type="compositionally biased region" description="Basic and acidic residues" evidence="3">
    <location>
        <begin position="513"/>
        <end position="528"/>
    </location>
</feature>
<dbReference type="SUPFAM" id="SSF103107">
    <property type="entry name" value="Hypothetical protein c14orf129, hspc210"/>
    <property type="match status" value="1"/>
</dbReference>
<feature type="domain" description="Clu" evidence="4">
    <location>
        <begin position="832"/>
        <end position="1074"/>
    </location>
</feature>
<evidence type="ECO:0000256" key="2">
    <source>
        <dbReference type="HAMAP-Rule" id="MF_03013"/>
    </source>
</evidence>
<dbReference type="Ensembl" id="ENSSDUT00000026761.1">
    <property type="protein sequence ID" value="ENSSDUP00000026291.1"/>
    <property type="gene ID" value="ENSSDUG00000019060.1"/>
</dbReference>
<dbReference type="GO" id="GO:0048312">
    <property type="term" value="P:intracellular distribution of mitochondria"/>
    <property type="evidence" value="ECO:0007669"/>
    <property type="project" value="TreeGrafter"/>
</dbReference>
<comment type="function">
    <text evidence="2">mRNA-binding protein involved in proper cytoplasmic distribution of mitochondria. Specifically binds mRNAs of nuclear-encoded mitochondrial proteins in the cytoplasm and regulates transport or translation of these transcripts close to mitochondria, playing a role in mitochondrial biogenesis.</text>
</comment>
<protein>
    <recommendedName>
        <fullName evidence="2">Clustered mitochondria protein homolog</fullName>
    </recommendedName>
</protein>
<dbReference type="Pfam" id="PF15044">
    <property type="entry name" value="CLU_N"/>
    <property type="match status" value="1"/>
</dbReference>
<sequence length="1762" mass="198301">MGNIVQCCQTLSHYFKCKDTPAQGEAERSPLLSSEESDCESPCLPDDLEDDLLPSSSGVTNPALEPEHFLFPDIILSSNLGGDVTLVEPMVCLLVSEEEEGRGDGVRVNEPGDGGQERSNAGRSRGYSEVETQTEMETQIGMGVQTQTESQTEVQTQTEMLVCSNQTVEREVNTLTSTVTTKEMAVDVKEEHEILKQVDVLLEIQTDTQTSRERRSETVTTTPPEKQNIRIPGSGTWSDREAFAELEESGKVERQTEKNNLALREEAEQEKLKENHIHKQTFKIEQNTALNEEVNTDEESIFQLQQKTKAARGNTDIPWTERHTLQTQEDVKDKEGNIQSERPSVMLTEHNVNNMDENTVVQMKLIKNSTNNTDMGENFDPAECRVALTQQRNQDNDQMGEATEVSDQNVNEKDHSMIHTETKISPSEDHTHQTAHHPVLNAEHTQSQEKLHPPKREEADNSKTGLQQVLGLETALQQVEEEGSEMKQITLFLVDRLFLAAPHGKAPPSQTEESPKDDHLEQSDPDKREQLSIRDIVDLQETGFIVKIQPPGTESFELQVSGQMLVAELHQVLMDHEITCHRTCFSLQLGGTTLDSLTELRSIQGIQDGALIKLVEDSYSVRDARLHLRHVCDLLRSLDPADAYNGVNGSSLSYLTFYTRGDKDYESVAKRRVAEKESVDCSPPEYILPGCKDRPLTPLQPVRDDWKPLQCLRVLTMSSWNPPPGNRKMHGDLMYLNVLTMEDRELNITSSTRGFYLNQSTAFNFNPKPAVPKILCHSLVELLSQVSPAFRKNFTALQKKRVQQHPYERFAAPFQVFTWTAPHGDHALDCVRAEETHTSHMGQDKHTAGQSREWNEELQGCRELPRNSLQERLHRERSIFKTNSDFVAAATQGAVAVIDGNVMPLNPGEAPHMQMFIWNNLFFSLGFDISEHYRPLGGNTAAHAAAICDLRGAQAYASVDTEGLHTLGTAVVDYRGIRVIAQTIVPGILEKNQEQSVVYGSNDYGATVFTHPRFLELLDKTSKPLRIQRHQVLDHNNIPVELCSGIETKGILGNDGRPYILDLLRTFPPDLNFQFSETGETREEVPKECQSFGYPRQHRHSLASLRPELIEAFVQHRYELYVRMVAQELNQLEEQDKATEQSEVPVCEPTTGDTATASADKELQGRDMIMKACEAVGSVSDCRFDIRFNPDVCSPGVRFSSEFVEEVQRQRKMLWDAAAFLLSNQIPAVLRDCLDHTSVPMDGATLTSVLHQHGVNVRYLGTLLRELHTVEERGRLSHIKRISISEVLIRSAKHIFRTYLQDVEPAAFSAAVSHFLNCLLSSSSCIPDSCSDELLSRRRSRRRRSHGSRVAMLTDSVWARLTPSELWGRIRTEAGDYYHYTLDCDSVDEVIEKHGLQRISLLREIAIKTGIQVQLREYVFESRHRPVFGEEDVVNMFPVVKHLKPSATDATQLVQQAQVAVQQGLLKEGYELISQALTLFSSVCGVLHEDVCMCLRLLGRLSYILGEYADALSHQEKAVMSSERVQGIDHPQTIQDYTYLALYCFAGGQHLTSLQLLYRARYLTLLVSGEDHPQVALLDSMLGLVLHGLMEYELSLKFLQNALNLTSKYRGATSLRHAHSHHLLATVYETKGEFRSALQHEKEAYSIYKSQVGENHDSTKESSEYLKSLTQQAVVLQKAINHIYSNTPSACIPPPKFSTPSLPAILQQLNLTCGIILIPLSAKEVADLRTEIKGKEKLQVEELENLLLKQKDCRTAHKGQLH</sequence>
<dbReference type="STRING" id="41447.ENSSDUP00000026291"/>
<dbReference type="InterPro" id="IPR011990">
    <property type="entry name" value="TPR-like_helical_dom_sf"/>
</dbReference>
<reference evidence="5" key="1">
    <citation type="submission" date="2025-08" db="UniProtKB">
        <authorList>
            <consortium name="Ensembl"/>
        </authorList>
    </citation>
    <scope>IDENTIFICATION</scope>
</reference>
<dbReference type="OMA" id="DMAQCMR"/>
<dbReference type="GO" id="GO:0007005">
    <property type="term" value="P:mitochondrion organization"/>
    <property type="evidence" value="ECO:0007669"/>
    <property type="project" value="UniProtKB-UniRule"/>
</dbReference>
<dbReference type="GO" id="GO:0005737">
    <property type="term" value="C:cytoplasm"/>
    <property type="evidence" value="ECO:0007669"/>
    <property type="project" value="UniProtKB-SubCell"/>
</dbReference>
<dbReference type="CDD" id="cd15466">
    <property type="entry name" value="CLU-central"/>
    <property type="match status" value="1"/>
</dbReference>
<evidence type="ECO:0000313" key="5">
    <source>
        <dbReference type="Ensembl" id="ENSSDUP00000026291.1"/>
    </source>
</evidence>
<dbReference type="Gene3D" id="1.25.40.10">
    <property type="entry name" value="Tetratricopeptide repeat domain"/>
    <property type="match status" value="1"/>
</dbReference>
<dbReference type="Pfam" id="PF13236">
    <property type="entry name" value="CLU"/>
    <property type="match status" value="1"/>
</dbReference>
<dbReference type="InterPro" id="IPR028275">
    <property type="entry name" value="CLU_N"/>
</dbReference>
<dbReference type="Gene3D" id="3.30.2280.10">
    <property type="entry name" value="Hypothetical protein (hspc210)"/>
    <property type="match status" value="1"/>
</dbReference>
<dbReference type="GeneTree" id="ENSGT00390000012485"/>
<keyword evidence="6" id="KW-1185">Reference proteome</keyword>
<dbReference type="InterPro" id="IPR027523">
    <property type="entry name" value="CLU_prot"/>
</dbReference>
<feature type="region of interest" description="Disordered" evidence="3">
    <location>
        <begin position="99"/>
        <end position="132"/>
    </location>
</feature>
<dbReference type="PROSITE" id="PS51823">
    <property type="entry name" value="CLU"/>
    <property type="match status" value="1"/>
</dbReference>
<dbReference type="Pfam" id="PF13424">
    <property type="entry name" value="TPR_12"/>
    <property type="match status" value="1"/>
</dbReference>
<dbReference type="PANTHER" id="PTHR12601">
    <property type="entry name" value="EUKARYOTIC TRANSLATION INITIATION FACTOR 3 SUBUNIT EIF-3"/>
    <property type="match status" value="1"/>
</dbReference>
<proteinExistence type="inferred from homology"/>
<dbReference type="FunFam" id="3.30.2280.10:FF:000002">
    <property type="entry name" value="Clustered mitochondria protein homolog"/>
    <property type="match status" value="1"/>
</dbReference>
<dbReference type="PANTHER" id="PTHR12601:SF10">
    <property type="entry name" value="CLUSTERED MITOCHONDRIA PROTEIN HOMOLOG"/>
    <property type="match status" value="1"/>
</dbReference>
<dbReference type="InterPro" id="IPR033646">
    <property type="entry name" value="CLU-central"/>
</dbReference>
<feature type="region of interest" description="Disordered" evidence="3">
    <location>
        <begin position="443"/>
        <end position="464"/>
    </location>
</feature>
<dbReference type="Proteomes" id="UP000261420">
    <property type="component" value="Unplaced"/>
</dbReference>
<evidence type="ECO:0000256" key="3">
    <source>
        <dbReference type="SAM" id="MobiDB-lite"/>
    </source>
</evidence>
<keyword evidence="2" id="KW-0694">RNA-binding</keyword>
<comment type="similarity">
    <text evidence="2">Belongs to the CLU family.</text>
</comment>
<dbReference type="FunFam" id="1.25.40.10:FF:000099">
    <property type="entry name" value="Clustered mitochondria protein homolog"/>
    <property type="match status" value="1"/>
</dbReference>
<name>A0A3B4V6E7_SERDU</name>
<feature type="region of interest" description="Disordered" evidence="3">
    <location>
        <begin position="503"/>
        <end position="528"/>
    </location>
</feature>
<accession>A0A3B4V6E7</accession>
<dbReference type="InterPro" id="IPR023231">
    <property type="entry name" value="GSKIP_dom_sf"/>
</dbReference>
<keyword evidence="1 2" id="KW-0963">Cytoplasm</keyword>
<evidence type="ECO:0000313" key="6">
    <source>
        <dbReference type="Proteomes" id="UP000261420"/>
    </source>
</evidence>